<protein>
    <submittedName>
        <fullName evidence="1">Uncharacterized protein</fullName>
    </submittedName>
</protein>
<evidence type="ECO:0000313" key="2">
    <source>
        <dbReference type="Proteomes" id="UP000447355"/>
    </source>
</evidence>
<evidence type="ECO:0000313" key="1">
    <source>
        <dbReference type="EMBL" id="MYM96071.1"/>
    </source>
</evidence>
<comment type="caution">
    <text evidence="1">The sequence shown here is derived from an EMBL/GenBank/DDBJ whole genome shotgun (WGS) entry which is preliminary data.</text>
</comment>
<sequence length="371" mass="42252">MTKLEVQIGNFFKIDLPELLDIGSRSADINCVLCMILIRRGQGAKANSRWSIRSIKNYLGISQIAAMTALKWLSDHGYIAEKLTEKGFFIKRGGGVIKDPIYLPDSLVNETTGEVGPFGKLIDCVVQCSKSGIYLPDAQRDAVMLLIFFYKNYKQQARGGVDPSVISWHWKNTQHVAKPHCSEKTHLTVFQAQKGDRTLDYLAIKEIFMDEQRQEQVVARIDLAINNLRMANLIYDSVTVSGCVPHGDPNKFIDDHWHLAYIINNENIRGDQNVIPLMNNEIVKYERYLASNSITIPKRLNQYFINYVGWSNQKYMVQSVISLSYIANNSDSIKAIAHLERISTHWESHINENCRDSNFTPNADDLIMDAY</sequence>
<dbReference type="RefSeq" id="WP_161085146.1">
    <property type="nucleotide sequence ID" value="NZ_WWCX01000038.1"/>
</dbReference>
<organism evidence="1 2">
    <name type="scientific">Duganella vulcania</name>
    <dbReference type="NCBI Taxonomy" id="2692166"/>
    <lineage>
        <taxon>Bacteria</taxon>
        <taxon>Pseudomonadati</taxon>
        <taxon>Pseudomonadota</taxon>
        <taxon>Betaproteobacteria</taxon>
        <taxon>Burkholderiales</taxon>
        <taxon>Oxalobacteraceae</taxon>
        <taxon>Telluria group</taxon>
        <taxon>Duganella</taxon>
    </lineage>
</organism>
<dbReference type="Proteomes" id="UP000447355">
    <property type="component" value="Unassembled WGS sequence"/>
</dbReference>
<gene>
    <name evidence="1" type="ORF">GTP90_19600</name>
</gene>
<reference evidence="1" key="1">
    <citation type="submission" date="2019-12" db="EMBL/GenBank/DDBJ databases">
        <title>Novel species isolated from a subtropical stream in China.</title>
        <authorList>
            <person name="Lu H."/>
        </authorList>
    </citation>
    <scope>NUCLEOTIDE SEQUENCE [LARGE SCALE GENOMIC DNA]</scope>
    <source>
        <strain evidence="1">FT81W</strain>
    </source>
</reference>
<dbReference type="AlphaFoldDB" id="A0A845GPZ9"/>
<name>A0A845GPZ9_9BURK</name>
<dbReference type="EMBL" id="WWCX01000038">
    <property type="protein sequence ID" value="MYM96071.1"/>
    <property type="molecule type" value="Genomic_DNA"/>
</dbReference>
<proteinExistence type="predicted"/>
<accession>A0A845GPZ9</accession>